<protein>
    <submittedName>
        <fullName evidence="3">Cell cycle-associated protein Mob1-1</fullName>
    </submittedName>
</protein>
<name>A0A0F7SJ51_PHARH</name>
<dbReference type="SMART" id="SM01388">
    <property type="entry name" value="Mob1_phocein"/>
    <property type="match status" value="1"/>
</dbReference>
<keyword evidence="1" id="KW-0479">Metal-binding</keyword>
<sequence length="252" mass="28917">MSFLGRLRAPKRSPAGEQPPPQNQQYSLPLPASNTLPPRPQQPQSSPEPLPLYLSQPFVRSTIITGNFKTLVTLPKYVDPNEWVGVNIFDFFNNLNYFYGVVSDYDTPETCPTMMCGPGVEFTWVDNNKRSVRLPAPTYIDYVFTWVQGLLDDENTFPTKTGREYPPNFASTAKHIYRQLLRVFAHIYHAQFPVILHLSLEAHWNALFAHFLAFGKEYDLLDLRDLRNPQGSLQGGVAELAERWREMRILDV</sequence>
<feature type="compositionally biased region" description="Polar residues" evidence="2">
    <location>
        <begin position="23"/>
        <end position="35"/>
    </location>
</feature>
<reference evidence="3" key="1">
    <citation type="submission" date="2014-08" db="EMBL/GenBank/DDBJ databases">
        <authorList>
            <person name="Sharma Rahul"/>
            <person name="Thines Marco"/>
        </authorList>
    </citation>
    <scope>NUCLEOTIDE SEQUENCE</scope>
</reference>
<dbReference type="EMBL" id="LN483345">
    <property type="protein sequence ID" value="CDZ98450.1"/>
    <property type="molecule type" value="Genomic_DNA"/>
</dbReference>
<dbReference type="InterPro" id="IPR036703">
    <property type="entry name" value="MOB_kinase_act_sf"/>
</dbReference>
<feature type="compositionally biased region" description="Pro residues" evidence="2">
    <location>
        <begin position="37"/>
        <end position="50"/>
    </location>
</feature>
<feature type="region of interest" description="Disordered" evidence="2">
    <location>
        <begin position="1"/>
        <end position="50"/>
    </location>
</feature>
<dbReference type="Pfam" id="PF03637">
    <property type="entry name" value="Mob1_phocein"/>
    <property type="match status" value="1"/>
</dbReference>
<dbReference type="AlphaFoldDB" id="A0A0F7SJ51"/>
<dbReference type="InterPro" id="IPR005301">
    <property type="entry name" value="MOB_kinase_act_fam"/>
</dbReference>
<evidence type="ECO:0000313" key="3">
    <source>
        <dbReference type="EMBL" id="CDZ98450.1"/>
    </source>
</evidence>
<feature type="binding site" evidence="1">
    <location>
        <position position="186"/>
    </location>
    <ligand>
        <name>Zn(2+)</name>
        <dbReference type="ChEBI" id="CHEBI:29105"/>
    </ligand>
</feature>
<accession>A0A0F7SJ51</accession>
<dbReference type="SUPFAM" id="SSF101152">
    <property type="entry name" value="Mob1/phocein"/>
    <property type="match status" value="1"/>
</dbReference>
<proteinExistence type="predicted"/>
<dbReference type="Gene3D" id="1.20.140.30">
    <property type="entry name" value="MOB kinase activator"/>
    <property type="match status" value="1"/>
</dbReference>
<organism evidence="3">
    <name type="scientific">Phaffia rhodozyma</name>
    <name type="common">Yeast</name>
    <name type="synonym">Xanthophyllomyces dendrorhous</name>
    <dbReference type="NCBI Taxonomy" id="264483"/>
    <lineage>
        <taxon>Eukaryota</taxon>
        <taxon>Fungi</taxon>
        <taxon>Dikarya</taxon>
        <taxon>Basidiomycota</taxon>
        <taxon>Agaricomycotina</taxon>
        <taxon>Tremellomycetes</taxon>
        <taxon>Cystofilobasidiales</taxon>
        <taxon>Mrakiaceae</taxon>
        <taxon>Phaffia</taxon>
    </lineage>
</organism>
<feature type="binding site" evidence="1">
    <location>
        <position position="111"/>
    </location>
    <ligand>
        <name>Zn(2+)</name>
        <dbReference type="ChEBI" id="CHEBI:29105"/>
    </ligand>
</feature>
<dbReference type="PANTHER" id="PTHR22599">
    <property type="entry name" value="MPS ONE BINDER KINASE ACTIVATOR-LIKE MOB"/>
    <property type="match status" value="1"/>
</dbReference>
<evidence type="ECO:0000256" key="2">
    <source>
        <dbReference type="SAM" id="MobiDB-lite"/>
    </source>
</evidence>
<evidence type="ECO:0000256" key="1">
    <source>
        <dbReference type="PIRSR" id="PIRSR605301-1"/>
    </source>
</evidence>
<keyword evidence="1" id="KW-0862">Zinc</keyword>